<dbReference type="OrthoDB" id="21615at2759"/>
<keyword evidence="7" id="KW-1185">Reference proteome</keyword>
<evidence type="ECO:0000313" key="7">
    <source>
        <dbReference type="Proteomes" id="UP000054466"/>
    </source>
</evidence>
<dbReference type="GO" id="GO:0005739">
    <property type="term" value="C:mitochondrion"/>
    <property type="evidence" value="ECO:0007669"/>
    <property type="project" value="TreeGrafter"/>
</dbReference>
<dbReference type="PANTHER" id="PTHR22981:SF81">
    <property type="entry name" value="DEHYDROGENASE, PUTATIVE-RELATED"/>
    <property type="match status" value="1"/>
</dbReference>
<evidence type="ECO:0000259" key="4">
    <source>
        <dbReference type="Pfam" id="PF03446"/>
    </source>
</evidence>
<reference evidence="6 7" key="1">
    <citation type="submission" date="2015-01" db="EMBL/GenBank/DDBJ databases">
        <title>The Genome Sequence of Cladophialophora immunda CBS83496.</title>
        <authorList>
            <consortium name="The Broad Institute Genomics Platform"/>
            <person name="Cuomo C."/>
            <person name="de Hoog S."/>
            <person name="Gorbushina A."/>
            <person name="Stielow B."/>
            <person name="Teixiera M."/>
            <person name="Abouelleil A."/>
            <person name="Chapman S.B."/>
            <person name="Priest M."/>
            <person name="Young S.K."/>
            <person name="Wortman J."/>
            <person name="Nusbaum C."/>
            <person name="Birren B."/>
        </authorList>
    </citation>
    <scope>NUCLEOTIDE SEQUENCE [LARGE SCALE GENOMIC DNA]</scope>
    <source>
        <strain evidence="6 7">CBS 83496</strain>
    </source>
</reference>
<evidence type="ECO:0000256" key="1">
    <source>
        <dbReference type="ARBA" id="ARBA00023002"/>
    </source>
</evidence>
<dbReference type="Pfam" id="PF03446">
    <property type="entry name" value="NAD_binding_2"/>
    <property type="match status" value="1"/>
</dbReference>
<organism evidence="6 7">
    <name type="scientific">Cladophialophora immunda</name>
    <dbReference type="NCBI Taxonomy" id="569365"/>
    <lineage>
        <taxon>Eukaryota</taxon>
        <taxon>Fungi</taxon>
        <taxon>Dikarya</taxon>
        <taxon>Ascomycota</taxon>
        <taxon>Pezizomycotina</taxon>
        <taxon>Eurotiomycetes</taxon>
        <taxon>Chaetothyriomycetidae</taxon>
        <taxon>Chaetothyriales</taxon>
        <taxon>Herpotrichiellaceae</taxon>
        <taxon>Cladophialophora</taxon>
    </lineage>
</organism>
<sequence length="315" mass="33646">MSDNYLFVGLGAIGYPMASNIRKRIPSTSTLYIYDVYVPTLERFVAEYGALGPIKAVKSVKEGAADAKVVISIVPTADNVRQVYLDETSGLIGAGKEPERLILECSTIESAKSKEIGEKLKEGGYGTYVDTPVSGGVIVAGAGTLSFMIGAAKGSSGHERIHEVLSMMGSPAKFFWCGKLGVALAAKIANNYLSCSFLLLIVEAFAMGVRCGVDPHILHEVIQNSSGQSFMGDHVCPVPGVVSHAPSSNNWKLGFKTQMMIKDVGLGAEAARQVGIEPRMADTAIAIWKEAAQDPRCVDKDGSSIWLRINDIKDE</sequence>
<gene>
    <name evidence="6" type="ORF">PV07_00922</name>
</gene>
<dbReference type="InterPro" id="IPR008927">
    <property type="entry name" value="6-PGluconate_DH-like_C_sf"/>
</dbReference>
<dbReference type="PIRSF" id="PIRSF000103">
    <property type="entry name" value="HIBADH"/>
    <property type="match status" value="1"/>
</dbReference>
<dbReference type="InterPro" id="IPR013328">
    <property type="entry name" value="6PGD_dom2"/>
</dbReference>
<dbReference type="Gene3D" id="3.40.50.720">
    <property type="entry name" value="NAD(P)-binding Rossmann-like Domain"/>
    <property type="match status" value="1"/>
</dbReference>
<keyword evidence="1" id="KW-0560">Oxidoreductase</keyword>
<evidence type="ECO:0000256" key="3">
    <source>
        <dbReference type="PIRSR" id="PIRSR000103-1"/>
    </source>
</evidence>
<dbReference type="GO" id="GO:0006574">
    <property type="term" value="P:L-valine catabolic process"/>
    <property type="evidence" value="ECO:0007669"/>
    <property type="project" value="TreeGrafter"/>
</dbReference>
<dbReference type="Gene3D" id="1.10.1040.10">
    <property type="entry name" value="N-(1-d-carboxylethyl)-l-norvaline Dehydrogenase, domain 2"/>
    <property type="match status" value="1"/>
</dbReference>
<name>A0A0D2A152_9EURO</name>
<dbReference type="InterPro" id="IPR006115">
    <property type="entry name" value="6PGDH_NADP-bd"/>
</dbReference>
<dbReference type="PANTHER" id="PTHR22981">
    <property type="entry name" value="3-HYDROXYISOBUTYRATE DEHYDROGENASE-RELATED"/>
    <property type="match status" value="1"/>
</dbReference>
<protein>
    <recommendedName>
        <fullName evidence="8">3-hydroxyisobutyrate dehydrogenase</fullName>
    </recommendedName>
</protein>
<evidence type="ECO:0008006" key="8">
    <source>
        <dbReference type="Google" id="ProtNLM"/>
    </source>
</evidence>
<dbReference type="GO" id="GO:0051287">
    <property type="term" value="F:NAD binding"/>
    <property type="evidence" value="ECO:0007669"/>
    <property type="project" value="InterPro"/>
</dbReference>
<dbReference type="STRING" id="569365.A0A0D2A152"/>
<feature type="domain" description="3-hydroxyisobutyrate dehydrogenase-like NAD-binding" evidence="5">
    <location>
        <begin position="183"/>
        <end position="294"/>
    </location>
</feature>
<evidence type="ECO:0000256" key="2">
    <source>
        <dbReference type="ARBA" id="ARBA00023027"/>
    </source>
</evidence>
<proteinExistence type="predicted"/>
<dbReference type="GO" id="GO:0050661">
    <property type="term" value="F:NADP binding"/>
    <property type="evidence" value="ECO:0007669"/>
    <property type="project" value="InterPro"/>
</dbReference>
<dbReference type="RefSeq" id="XP_016254342.1">
    <property type="nucleotide sequence ID" value="XM_016387414.1"/>
</dbReference>
<dbReference type="InterPro" id="IPR036291">
    <property type="entry name" value="NAD(P)-bd_dom_sf"/>
</dbReference>
<dbReference type="Proteomes" id="UP000054466">
    <property type="component" value="Unassembled WGS sequence"/>
</dbReference>
<accession>A0A0D2A152</accession>
<dbReference type="AlphaFoldDB" id="A0A0D2A152"/>
<dbReference type="EMBL" id="KN847040">
    <property type="protein sequence ID" value="KIW34126.1"/>
    <property type="molecule type" value="Genomic_DNA"/>
</dbReference>
<feature type="domain" description="6-phosphogluconate dehydrogenase NADP-binding" evidence="4">
    <location>
        <begin position="7"/>
        <end position="176"/>
    </location>
</feature>
<dbReference type="Pfam" id="PF14833">
    <property type="entry name" value="NAD_binding_11"/>
    <property type="match status" value="1"/>
</dbReference>
<evidence type="ECO:0000313" key="6">
    <source>
        <dbReference type="EMBL" id="KIW34126.1"/>
    </source>
</evidence>
<dbReference type="HOGENOM" id="CLU_035117_6_1_1"/>
<dbReference type="SUPFAM" id="SSF51735">
    <property type="entry name" value="NAD(P)-binding Rossmann-fold domains"/>
    <property type="match status" value="1"/>
</dbReference>
<dbReference type="GeneID" id="27340116"/>
<feature type="active site" evidence="3">
    <location>
        <position position="187"/>
    </location>
</feature>
<dbReference type="SUPFAM" id="SSF48179">
    <property type="entry name" value="6-phosphogluconate dehydrogenase C-terminal domain-like"/>
    <property type="match status" value="1"/>
</dbReference>
<keyword evidence="2" id="KW-0520">NAD</keyword>
<evidence type="ECO:0000259" key="5">
    <source>
        <dbReference type="Pfam" id="PF14833"/>
    </source>
</evidence>
<dbReference type="GO" id="GO:0008442">
    <property type="term" value="F:3-hydroxyisobutyrate dehydrogenase activity"/>
    <property type="evidence" value="ECO:0007669"/>
    <property type="project" value="TreeGrafter"/>
</dbReference>
<dbReference type="InterPro" id="IPR015815">
    <property type="entry name" value="HIBADH-related"/>
</dbReference>
<dbReference type="VEuPathDB" id="FungiDB:PV07_00922"/>
<dbReference type="InterPro" id="IPR029154">
    <property type="entry name" value="HIBADH-like_NADP-bd"/>
</dbReference>